<sequence>MKEEDTKTAAPMGKIMISSRLPKAFSQPKAFPNKKLHEHHQELSAANEFKNVKKLLSPLKQPSSKNSAFNKAINKLAFFPKLLTPHTSIQVDMLMQSIVHLDEMITVSILKSSYRSGIVKKSLHAPTLRLYASKEVPVSTFVIRQKLLEIIKSWQSMQKSNRHLVEVNSSFWNSPEGCVTIVMEYMAGDSLARLCESIGAIPEKVLRGICRKILIALDKHHKKTGPHGGIDLKQIMLTREGKAKLGLGLTSRLNLKEEISNKKLFSSSEDVFDLGAAMLAASLGGSEWSNEYLNLEGECCLLHSAMICTEIPYLSRFSRSYCEFLCATTQYNIEKRLAVYDLIEHPWLKSDESIGADVDIKELLSMSVSPNGRDNNLNAERQLDMINESLQVVFAGNTDQKQISADNFKELAIEFGVSQEVIHEKFKNIVKVI</sequence>
<comment type="caution">
    <text evidence="11">The sequence shown here is derived from an EMBL/GenBank/DDBJ whole genome shotgun (WGS) entry which is preliminary data.</text>
</comment>
<dbReference type="PANTHER" id="PTHR48013">
    <property type="entry name" value="DUAL SPECIFICITY MITOGEN-ACTIVATED PROTEIN KINASE KINASE 5-RELATED"/>
    <property type="match status" value="1"/>
</dbReference>
<dbReference type="InterPro" id="IPR011009">
    <property type="entry name" value="Kinase-like_dom_sf"/>
</dbReference>
<dbReference type="Proteomes" id="UP000187209">
    <property type="component" value="Unassembled WGS sequence"/>
</dbReference>
<evidence type="ECO:0000313" key="12">
    <source>
        <dbReference type="Proteomes" id="UP000187209"/>
    </source>
</evidence>
<dbReference type="SMART" id="SM00220">
    <property type="entry name" value="S_TKc"/>
    <property type="match status" value="1"/>
</dbReference>
<keyword evidence="12" id="KW-1185">Reference proteome</keyword>
<dbReference type="Gene3D" id="1.10.510.10">
    <property type="entry name" value="Transferase(Phosphotransferase) domain 1"/>
    <property type="match status" value="1"/>
</dbReference>
<comment type="catalytic activity">
    <reaction evidence="8">
        <text>L-threonyl-[protein] + ATP = O-phospho-L-threonyl-[protein] + ADP + H(+)</text>
        <dbReference type="Rhea" id="RHEA:46608"/>
        <dbReference type="Rhea" id="RHEA-COMP:11060"/>
        <dbReference type="Rhea" id="RHEA-COMP:11605"/>
        <dbReference type="ChEBI" id="CHEBI:15378"/>
        <dbReference type="ChEBI" id="CHEBI:30013"/>
        <dbReference type="ChEBI" id="CHEBI:30616"/>
        <dbReference type="ChEBI" id="CHEBI:61977"/>
        <dbReference type="ChEBI" id="CHEBI:456216"/>
        <dbReference type="EC" id="2.7.12.2"/>
    </reaction>
</comment>
<dbReference type="InterPro" id="IPR000719">
    <property type="entry name" value="Prot_kinase_dom"/>
</dbReference>
<evidence type="ECO:0000256" key="3">
    <source>
        <dbReference type="ARBA" id="ARBA00022777"/>
    </source>
</evidence>
<name>A0A1R2B1H6_9CILI</name>
<dbReference type="GO" id="GO:0004708">
    <property type="term" value="F:MAP kinase kinase activity"/>
    <property type="evidence" value="ECO:0007669"/>
    <property type="project" value="UniProtKB-EC"/>
</dbReference>
<dbReference type="GO" id="GO:0005524">
    <property type="term" value="F:ATP binding"/>
    <property type="evidence" value="ECO:0007669"/>
    <property type="project" value="UniProtKB-KW"/>
</dbReference>
<dbReference type="EC" id="2.7.12.2" evidence="6"/>
<protein>
    <recommendedName>
        <fullName evidence="6">mitogen-activated protein kinase kinase</fullName>
        <ecNumber evidence="6">2.7.12.2</ecNumber>
    </recommendedName>
</protein>
<proteinExistence type="inferred from homology"/>
<dbReference type="Pfam" id="PF00069">
    <property type="entry name" value="Pkinase"/>
    <property type="match status" value="1"/>
</dbReference>
<dbReference type="SUPFAM" id="SSF56112">
    <property type="entry name" value="Protein kinase-like (PK-like)"/>
    <property type="match status" value="1"/>
</dbReference>
<comment type="similarity">
    <text evidence="5">Belongs to the protein kinase superfamily. STE Ser/Thr protein kinase family. MAP kinase kinase subfamily.</text>
</comment>
<accession>A0A1R2B1H6</accession>
<keyword evidence="1" id="KW-0808">Transferase</keyword>
<evidence type="ECO:0000256" key="6">
    <source>
        <dbReference type="ARBA" id="ARBA00038999"/>
    </source>
</evidence>
<reference evidence="11 12" key="1">
    <citation type="submission" date="2016-11" db="EMBL/GenBank/DDBJ databases">
        <title>The macronuclear genome of Stentor coeruleus: a giant cell with tiny introns.</title>
        <authorList>
            <person name="Slabodnick M."/>
            <person name="Ruby J.G."/>
            <person name="Reiff S.B."/>
            <person name="Swart E.C."/>
            <person name="Gosai S."/>
            <person name="Prabakaran S."/>
            <person name="Witkowska E."/>
            <person name="Larue G.E."/>
            <person name="Fisher S."/>
            <person name="Freeman R.M."/>
            <person name="Gunawardena J."/>
            <person name="Chu W."/>
            <person name="Stover N.A."/>
            <person name="Gregory B.D."/>
            <person name="Nowacki M."/>
            <person name="Derisi J."/>
            <person name="Roy S.W."/>
            <person name="Marshall W.F."/>
            <person name="Sood P."/>
        </authorList>
    </citation>
    <scope>NUCLEOTIDE SEQUENCE [LARGE SCALE GENOMIC DNA]</scope>
    <source>
        <strain evidence="11">WM001</strain>
    </source>
</reference>
<evidence type="ECO:0000256" key="4">
    <source>
        <dbReference type="ARBA" id="ARBA00022840"/>
    </source>
</evidence>
<keyword evidence="3" id="KW-0418">Kinase</keyword>
<evidence type="ECO:0000256" key="1">
    <source>
        <dbReference type="ARBA" id="ARBA00022679"/>
    </source>
</evidence>
<evidence type="ECO:0000256" key="2">
    <source>
        <dbReference type="ARBA" id="ARBA00022741"/>
    </source>
</evidence>
<organism evidence="11 12">
    <name type="scientific">Stentor coeruleus</name>
    <dbReference type="NCBI Taxonomy" id="5963"/>
    <lineage>
        <taxon>Eukaryota</taxon>
        <taxon>Sar</taxon>
        <taxon>Alveolata</taxon>
        <taxon>Ciliophora</taxon>
        <taxon>Postciliodesmatophora</taxon>
        <taxon>Heterotrichea</taxon>
        <taxon>Heterotrichida</taxon>
        <taxon>Stentoridae</taxon>
        <taxon>Stentor</taxon>
    </lineage>
</organism>
<dbReference type="Gene3D" id="3.30.200.20">
    <property type="entry name" value="Phosphorylase Kinase, domain 1"/>
    <property type="match status" value="1"/>
</dbReference>
<keyword evidence="4" id="KW-0067">ATP-binding</keyword>
<dbReference type="PANTHER" id="PTHR48013:SF9">
    <property type="entry name" value="DUAL SPECIFICITY MITOGEN-ACTIVATED PROTEIN KINASE KINASE 5"/>
    <property type="match status" value="1"/>
</dbReference>
<evidence type="ECO:0000313" key="11">
    <source>
        <dbReference type="EMBL" id="OMJ70634.1"/>
    </source>
</evidence>
<dbReference type="PROSITE" id="PS50011">
    <property type="entry name" value="PROTEIN_KINASE_DOM"/>
    <property type="match status" value="1"/>
</dbReference>
<feature type="domain" description="Protein kinase" evidence="10">
    <location>
        <begin position="105"/>
        <end position="348"/>
    </location>
</feature>
<dbReference type="AlphaFoldDB" id="A0A1R2B1H6"/>
<dbReference type="EMBL" id="MPUH01001068">
    <property type="protein sequence ID" value="OMJ70634.1"/>
    <property type="molecule type" value="Genomic_DNA"/>
</dbReference>
<comment type="catalytic activity">
    <reaction evidence="9">
        <text>L-tyrosyl-[protein] + ATP = O-phospho-L-tyrosyl-[protein] + ADP + H(+)</text>
        <dbReference type="Rhea" id="RHEA:10596"/>
        <dbReference type="Rhea" id="RHEA-COMP:10136"/>
        <dbReference type="Rhea" id="RHEA-COMP:20101"/>
        <dbReference type="ChEBI" id="CHEBI:15378"/>
        <dbReference type="ChEBI" id="CHEBI:30616"/>
        <dbReference type="ChEBI" id="CHEBI:46858"/>
        <dbReference type="ChEBI" id="CHEBI:61978"/>
        <dbReference type="ChEBI" id="CHEBI:456216"/>
        <dbReference type="EC" id="2.7.12.2"/>
    </reaction>
</comment>
<evidence type="ECO:0000256" key="9">
    <source>
        <dbReference type="ARBA" id="ARBA00051693"/>
    </source>
</evidence>
<dbReference type="OrthoDB" id="4062651at2759"/>
<evidence type="ECO:0000256" key="5">
    <source>
        <dbReference type="ARBA" id="ARBA00038035"/>
    </source>
</evidence>
<evidence type="ECO:0000259" key="10">
    <source>
        <dbReference type="PROSITE" id="PS50011"/>
    </source>
</evidence>
<evidence type="ECO:0000256" key="8">
    <source>
        <dbReference type="ARBA" id="ARBA00049299"/>
    </source>
</evidence>
<gene>
    <name evidence="11" type="ORF">SteCoe_31336</name>
</gene>
<keyword evidence="2" id="KW-0547">Nucleotide-binding</keyword>
<comment type="catalytic activity">
    <reaction evidence="7">
        <text>L-seryl-[protein] + ATP = O-phospho-L-seryl-[protein] + ADP + H(+)</text>
        <dbReference type="Rhea" id="RHEA:17989"/>
        <dbReference type="Rhea" id="RHEA-COMP:9863"/>
        <dbReference type="Rhea" id="RHEA-COMP:11604"/>
        <dbReference type="ChEBI" id="CHEBI:15378"/>
        <dbReference type="ChEBI" id="CHEBI:29999"/>
        <dbReference type="ChEBI" id="CHEBI:30616"/>
        <dbReference type="ChEBI" id="CHEBI:83421"/>
        <dbReference type="ChEBI" id="CHEBI:456216"/>
        <dbReference type="EC" id="2.7.12.2"/>
    </reaction>
</comment>
<evidence type="ECO:0000256" key="7">
    <source>
        <dbReference type="ARBA" id="ARBA00049014"/>
    </source>
</evidence>